<evidence type="ECO:0000256" key="1">
    <source>
        <dbReference type="SAM" id="MobiDB-lite"/>
    </source>
</evidence>
<accession>A0AAJ0FG62</accession>
<comment type="caution">
    <text evidence="2">The sequence shown here is derived from an EMBL/GenBank/DDBJ whole genome shotgun (WGS) entry which is preliminary data.</text>
</comment>
<evidence type="ECO:0000313" key="3">
    <source>
        <dbReference type="Proteomes" id="UP001239445"/>
    </source>
</evidence>
<dbReference type="AlphaFoldDB" id="A0AAJ0FG62"/>
<keyword evidence="3" id="KW-1185">Reference proteome</keyword>
<dbReference type="EMBL" id="MU839828">
    <property type="protein sequence ID" value="KAK1759795.1"/>
    <property type="molecule type" value="Genomic_DNA"/>
</dbReference>
<reference evidence="2" key="1">
    <citation type="submission" date="2023-06" db="EMBL/GenBank/DDBJ databases">
        <title>Genome-scale phylogeny and comparative genomics of the fungal order Sordariales.</title>
        <authorList>
            <consortium name="Lawrence Berkeley National Laboratory"/>
            <person name="Hensen N."/>
            <person name="Bonometti L."/>
            <person name="Westerberg I."/>
            <person name="Brannstrom I.O."/>
            <person name="Guillou S."/>
            <person name="Cros-Aarteil S."/>
            <person name="Calhoun S."/>
            <person name="Haridas S."/>
            <person name="Kuo A."/>
            <person name="Mondo S."/>
            <person name="Pangilinan J."/>
            <person name="Riley R."/>
            <person name="Labutti K."/>
            <person name="Andreopoulos B."/>
            <person name="Lipzen A."/>
            <person name="Chen C."/>
            <person name="Yanf M."/>
            <person name="Daum C."/>
            <person name="Ng V."/>
            <person name="Clum A."/>
            <person name="Steindorff A."/>
            <person name="Ohm R."/>
            <person name="Martin F."/>
            <person name="Silar P."/>
            <person name="Natvig D."/>
            <person name="Lalanne C."/>
            <person name="Gautier V."/>
            <person name="Ament-Velasquez S.L."/>
            <person name="Kruys A."/>
            <person name="Hutchinson M.I."/>
            <person name="Powell A.J."/>
            <person name="Barry K."/>
            <person name="Miller A.N."/>
            <person name="Grigoriev I.V."/>
            <person name="Debuchy R."/>
            <person name="Gladieux P."/>
            <person name="Thoren M.H."/>
            <person name="Johannesson H."/>
        </authorList>
    </citation>
    <scope>NUCLEOTIDE SEQUENCE</scope>
    <source>
        <strain evidence="2">PSN4</strain>
    </source>
</reference>
<dbReference type="Proteomes" id="UP001239445">
    <property type="component" value="Unassembled WGS sequence"/>
</dbReference>
<name>A0AAJ0FG62_9PEZI</name>
<dbReference type="Gene3D" id="3.10.450.50">
    <property type="match status" value="1"/>
</dbReference>
<proteinExistence type="predicted"/>
<organism evidence="2 3">
    <name type="scientific">Echria macrotheca</name>
    <dbReference type="NCBI Taxonomy" id="438768"/>
    <lineage>
        <taxon>Eukaryota</taxon>
        <taxon>Fungi</taxon>
        <taxon>Dikarya</taxon>
        <taxon>Ascomycota</taxon>
        <taxon>Pezizomycotina</taxon>
        <taxon>Sordariomycetes</taxon>
        <taxon>Sordariomycetidae</taxon>
        <taxon>Sordariales</taxon>
        <taxon>Schizotheciaceae</taxon>
        <taxon>Echria</taxon>
    </lineage>
</organism>
<evidence type="ECO:0000313" key="2">
    <source>
        <dbReference type="EMBL" id="KAK1759795.1"/>
    </source>
</evidence>
<sequence>MLSEIKLGGQHRVNPEVVAVRMQTIRTLLEGYKSLSVTQLLKPLAQEFVHQVLPRSLCMPPRNRTEFARHAEGIFSIFRSFEMVPEAIYDDELRGVVIIHARMEGILKSTEDSWINECFLMVTLSPDHKEVVEISEFVDSAKAVEMKQRYAPKDFGGVEEEQRKGRKRQRRLSW</sequence>
<feature type="region of interest" description="Disordered" evidence="1">
    <location>
        <begin position="155"/>
        <end position="174"/>
    </location>
</feature>
<feature type="compositionally biased region" description="Basic residues" evidence="1">
    <location>
        <begin position="164"/>
        <end position="174"/>
    </location>
</feature>
<gene>
    <name evidence="2" type="ORF">QBC47DRAFT_291716</name>
</gene>
<protein>
    <submittedName>
        <fullName evidence="2">Uncharacterized protein</fullName>
    </submittedName>
</protein>